<evidence type="ECO:0000256" key="1">
    <source>
        <dbReference type="ARBA" id="ARBA00022676"/>
    </source>
</evidence>
<evidence type="ECO:0000313" key="5">
    <source>
        <dbReference type="Proteomes" id="UP001500340"/>
    </source>
</evidence>
<proteinExistence type="predicted"/>
<reference evidence="4 5" key="1">
    <citation type="journal article" date="2019" name="Int. J. Syst. Evol. Microbiol.">
        <title>The Global Catalogue of Microorganisms (GCM) 10K type strain sequencing project: providing services to taxonomists for standard genome sequencing and annotation.</title>
        <authorList>
            <consortium name="The Broad Institute Genomics Platform"/>
            <consortium name="The Broad Institute Genome Sequencing Center for Infectious Disease"/>
            <person name="Wu L."/>
            <person name="Ma J."/>
        </authorList>
    </citation>
    <scope>NUCLEOTIDE SEQUENCE [LARGE SCALE GENOMIC DNA]</scope>
    <source>
        <strain evidence="4 5">JCM 12774</strain>
    </source>
</reference>
<dbReference type="InterPro" id="IPR050748">
    <property type="entry name" value="Glycosyltrans_8_dom-fam"/>
</dbReference>
<dbReference type="SUPFAM" id="SSF53335">
    <property type="entry name" value="S-adenosyl-L-methionine-dependent methyltransferases"/>
    <property type="match status" value="1"/>
</dbReference>
<dbReference type="InterPro" id="IPR029044">
    <property type="entry name" value="Nucleotide-diphossugar_trans"/>
</dbReference>
<dbReference type="InterPro" id="IPR002495">
    <property type="entry name" value="Glyco_trans_8"/>
</dbReference>
<gene>
    <name evidence="4" type="ORF">GCM10008933_06490</name>
</gene>
<dbReference type="CDD" id="cd04194">
    <property type="entry name" value="GT8_A4GalT_like"/>
    <property type="match status" value="1"/>
</dbReference>
<keyword evidence="1" id="KW-0328">Glycosyltransferase</keyword>
<accession>A0ABN0XZG8</accession>
<organism evidence="4 5">
    <name type="scientific">Paenibacillus motobuensis</name>
    <dbReference type="NCBI Taxonomy" id="295324"/>
    <lineage>
        <taxon>Bacteria</taxon>
        <taxon>Bacillati</taxon>
        <taxon>Bacillota</taxon>
        <taxon>Bacilli</taxon>
        <taxon>Bacillales</taxon>
        <taxon>Paenibacillaceae</taxon>
        <taxon>Paenibacillus</taxon>
    </lineage>
</organism>
<keyword evidence="2" id="KW-0808">Transferase</keyword>
<name>A0ABN0XZG8_9BACL</name>
<evidence type="ECO:0000313" key="4">
    <source>
        <dbReference type="EMBL" id="GAA0377936.1"/>
    </source>
</evidence>
<sequence length="371" mass="43358">MNIISVCDDKYAQHLGVMFTSLLENTKAKNLLFYIIDGGISDFNKEKLARTVKKYNNSIEFLNVNKQKYSSFALKNNMSHAAYYKLSIPELVPIKCNKVIFLDCDLIILDDIEELWKVDVSDHNLAAVLEPEFTRHEELKLDKNVSYFNSGVMLINLDLWRENNISEKAYKYLEGNSYNISLHDQDAFNVVLSAYPILTIPQRWNQRPKYILKDFPSIYYSEKEFTEAVNNPAIVHFAGGNNKPWHYLCDHPNANDYVKYQKKSEWYDYVPPEQIKMNSRKIVIFGTGNACVKIFDKVKKYNLTYFVDNNPSMWNKQIYDITIFPPSALLSEEKDNIFIIIASMYYDEIKVQLESYGFEEFEHFISGIGKR</sequence>
<dbReference type="EMBL" id="BAAACX010000005">
    <property type="protein sequence ID" value="GAA0377936.1"/>
    <property type="molecule type" value="Genomic_DNA"/>
</dbReference>
<comment type="caution">
    <text evidence="4">The sequence shown here is derived from an EMBL/GenBank/DDBJ whole genome shotgun (WGS) entry which is preliminary data.</text>
</comment>
<dbReference type="Proteomes" id="UP001500340">
    <property type="component" value="Unassembled WGS sequence"/>
</dbReference>
<dbReference type="PANTHER" id="PTHR13778">
    <property type="entry name" value="GLYCOSYLTRANSFERASE 8 DOMAIN-CONTAINING PROTEIN"/>
    <property type="match status" value="1"/>
</dbReference>
<evidence type="ECO:0000256" key="3">
    <source>
        <dbReference type="ARBA" id="ARBA00022723"/>
    </source>
</evidence>
<keyword evidence="3" id="KW-0479">Metal-binding</keyword>
<keyword evidence="5" id="KW-1185">Reference proteome</keyword>
<dbReference type="SUPFAM" id="SSF53448">
    <property type="entry name" value="Nucleotide-diphospho-sugar transferases"/>
    <property type="match status" value="1"/>
</dbReference>
<dbReference type="InterPro" id="IPR029063">
    <property type="entry name" value="SAM-dependent_MTases_sf"/>
</dbReference>
<evidence type="ECO:0000256" key="2">
    <source>
        <dbReference type="ARBA" id="ARBA00022679"/>
    </source>
</evidence>
<protein>
    <recommendedName>
        <fullName evidence="6">Glycosyl transferase family 8</fullName>
    </recommendedName>
</protein>
<dbReference type="Gene3D" id="3.90.550.10">
    <property type="entry name" value="Spore Coat Polysaccharide Biosynthesis Protein SpsA, Chain A"/>
    <property type="match status" value="1"/>
</dbReference>
<dbReference type="Pfam" id="PF01501">
    <property type="entry name" value="Glyco_transf_8"/>
    <property type="match status" value="1"/>
</dbReference>
<dbReference type="RefSeq" id="WP_343857421.1">
    <property type="nucleotide sequence ID" value="NZ_BAAACX010000005.1"/>
</dbReference>
<dbReference type="Gene3D" id="3.40.50.720">
    <property type="entry name" value="NAD(P)-binding Rossmann-like Domain"/>
    <property type="match status" value="1"/>
</dbReference>
<dbReference type="PANTHER" id="PTHR13778:SF47">
    <property type="entry name" value="LIPOPOLYSACCHARIDE 1,3-GALACTOSYLTRANSFERASE"/>
    <property type="match status" value="1"/>
</dbReference>
<evidence type="ECO:0008006" key="6">
    <source>
        <dbReference type="Google" id="ProtNLM"/>
    </source>
</evidence>